<keyword evidence="4" id="KW-0813">Transport</keyword>
<dbReference type="eggNOG" id="KOG1362">
    <property type="taxonomic scope" value="Eukaryota"/>
</dbReference>
<comment type="subcellular location">
    <subcellularLocation>
        <location evidence="2">Apical cell membrane</location>
    </subcellularLocation>
    <subcellularLocation>
        <location evidence="13">Cell membrane</location>
        <topology evidence="13">Multi-pass membrane protein</topology>
    </subcellularLocation>
    <subcellularLocation>
        <location evidence="1">Membrane</location>
        <topology evidence="1">Multi-pass membrane protein</topology>
    </subcellularLocation>
</comment>
<name>A0A151PJH6_ALLMI</name>
<dbReference type="CTD" id="80736"/>
<dbReference type="PANTHER" id="PTHR12385:SF37">
    <property type="entry name" value="CHOLINE TRANSPORTER-LIKE PROTEIN 4"/>
    <property type="match status" value="1"/>
</dbReference>
<evidence type="ECO:0000256" key="10">
    <source>
        <dbReference type="ARBA" id="ARBA00023180"/>
    </source>
</evidence>
<feature type="transmembrane region" description="Helical" evidence="13">
    <location>
        <begin position="505"/>
        <end position="529"/>
    </location>
</feature>
<dbReference type="GO" id="GO:0015297">
    <property type="term" value="F:antiporter activity"/>
    <property type="evidence" value="ECO:0007669"/>
    <property type="project" value="UniProtKB-KW"/>
</dbReference>
<keyword evidence="16" id="KW-1185">Reference proteome</keyword>
<dbReference type="AlphaFoldDB" id="A0A151PJH6"/>
<dbReference type="Proteomes" id="UP000050525">
    <property type="component" value="Unassembled WGS sequence"/>
</dbReference>
<dbReference type="GO" id="GO:0016324">
    <property type="term" value="C:apical plasma membrane"/>
    <property type="evidence" value="ECO:0007669"/>
    <property type="project" value="UniProtKB-SubCell"/>
</dbReference>
<feature type="region of interest" description="Disordered" evidence="14">
    <location>
        <begin position="707"/>
        <end position="731"/>
    </location>
</feature>
<reference evidence="15 16" key="1">
    <citation type="journal article" date="2012" name="Genome Biol.">
        <title>Sequencing three crocodilian genomes to illuminate the evolution of archosaurs and amniotes.</title>
        <authorList>
            <person name="St John J.A."/>
            <person name="Braun E.L."/>
            <person name="Isberg S.R."/>
            <person name="Miles L.G."/>
            <person name="Chong A.Y."/>
            <person name="Gongora J."/>
            <person name="Dalzell P."/>
            <person name="Moran C."/>
            <person name="Bed'hom B."/>
            <person name="Abzhanov A."/>
            <person name="Burgess S.C."/>
            <person name="Cooksey A.M."/>
            <person name="Castoe T.A."/>
            <person name="Crawford N.G."/>
            <person name="Densmore L.D."/>
            <person name="Drew J.C."/>
            <person name="Edwards S.V."/>
            <person name="Faircloth B.C."/>
            <person name="Fujita M.K."/>
            <person name="Greenwold M.J."/>
            <person name="Hoffmann F.G."/>
            <person name="Howard J.M."/>
            <person name="Iguchi T."/>
            <person name="Janes D.E."/>
            <person name="Khan S.Y."/>
            <person name="Kohno S."/>
            <person name="de Koning A.J."/>
            <person name="Lance S.L."/>
            <person name="McCarthy F.M."/>
            <person name="McCormack J.E."/>
            <person name="Merchant M.E."/>
            <person name="Peterson D.G."/>
            <person name="Pollock D.D."/>
            <person name="Pourmand N."/>
            <person name="Raney B.J."/>
            <person name="Roessler K.A."/>
            <person name="Sanford J.R."/>
            <person name="Sawyer R.H."/>
            <person name="Schmidt C.J."/>
            <person name="Triplett E.W."/>
            <person name="Tuberville T.D."/>
            <person name="Venegas-Anaya M."/>
            <person name="Howard J.T."/>
            <person name="Jarvis E.D."/>
            <person name="Guillette L.J.Jr."/>
            <person name="Glenn T.C."/>
            <person name="Green R.E."/>
            <person name="Ray D.A."/>
        </authorList>
    </citation>
    <scope>NUCLEOTIDE SEQUENCE [LARGE SCALE GENOMIC DNA]</scope>
    <source>
        <strain evidence="15">KSC_2009_1</strain>
    </source>
</reference>
<comment type="caution">
    <text evidence="15">The sequence shown here is derived from an EMBL/GenBank/DDBJ whole genome shotgun (WGS) entry which is preliminary data.</text>
</comment>
<evidence type="ECO:0000256" key="3">
    <source>
        <dbReference type="ARBA" id="ARBA00007168"/>
    </source>
</evidence>
<evidence type="ECO:0000313" key="15">
    <source>
        <dbReference type="EMBL" id="KYO48935.1"/>
    </source>
</evidence>
<keyword evidence="7 13" id="KW-0812">Transmembrane</keyword>
<feature type="transmembrane region" description="Helical" evidence="13">
    <location>
        <begin position="238"/>
        <end position="258"/>
    </location>
</feature>
<comment type="function">
    <text evidence="13">Choline transporter.</text>
</comment>
<keyword evidence="6" id="KW-1003">Cell membrane</keyword>
<feature type="transmembrane region" description="Helical" evidence="13">
    <location>
        <begin position="641"/>
        <end position="659"/>
    </location>
</feature>
<feature type="transmembrane region" description="Helical" evidence="13">
    <location>
        <begin position="460"/>
        <end position="484"/>
    </location>
</feature>
<gene>
    <name evidence="15" type="primary">SLC44A2</name>
    <name evidence="15" type="ORF">Y1Q_0012719</name>
</gene>
<dbReference type="GO" id="GO:0015871">
    <property type="term" value="P:choline transport"/>
    <property type="evidence" value="ECO:0007669"/>
    <property type="project" value="TreeGrafter"/>
</dbReference>
<dbReference type="OrthoDB" id="420519at2759"/>
<evidence type="ECO:0000256" key="8">
    <source>
        <dbReference type="ARBA" id="ARBA00022989"/>
    </source>
</evidence>
<keyword evidence="5" id="KW-0050">Antiport</keyword>
<dbReference type="EMBL" id="AKHW03000171">
    <property type="protein sequence ID" value="KYO48935.1"/>
    <property type="molecule type" value="Genomic_DNA"/>
</dbReference>
<dbReference type="PhylomeDB" id="A0A151PJH6"/>
<feature type="transmembrane region" description="Helical" evidence="13">
    <location>
        <begin position="569"/>
        <end position="588"/>
    </location>
</feature>
<feature type="transmembrane region" description="Helical" evidence="13">
    <location>
        <begin position="32"/>
        <end position="55"/>
    </location>
</feature>
<evidence type="ECO:0000256" key="4">
    <source>
        <dbReference type="ARBA" id="ARBA00022448"/>
    </source>
</evidence>
<keyword evidence="10" id="KW-0325">Glycoprotein</keyword>
<organism evidence="15 16">
    <name type="scientific">Alligator mississippiensis</name>
    <name type="common">American alligator</name>
    <dbReference type="NCBI Taxonomy" id="8496"/>
    <lineage>
        <taxon>Eukaryota</taxon>
        <taxon>Metazoa</taxon>
        <taxon>Chordata</taxon>
        <taxon>Craniata</taxon>
        <taxon>Vertebrata</taxon>
        <taxon>Euteleostomi</taxon>
        <taxon>Archelosauria</taxon>
        <taxon>Archosauria</taxon>
        <taxon>Crocodylia</taxon>
        <taxon>Alligatoridae</taxon>
        <taxon>Alligatorinae</taxon>
        <taxon>Alligator</taxon>
    </lineage>
</organism>
<keyword evidence="8 13" id="KW-1133">Transmembrane helix</keyword>
<accession>A0A151PJH6</accession>
<evidence type="ECO:0000256" key="9">
    <source>
        <dbReference type="ARBA" id="ARBA00023136"/>
    </source>
</evidence>
<comment type="catalytic activity">
    <reaction evidence="11">
        <text>choline(out) + n H(+)(in) = choline(in) + n H(+)(out)</text>
        <dbReference type="Rhea" id="RHEA:75463"/>
        <dbReference type="ChEBI" id="CHEBI:15354"/>
        <dbReference type="ChEBI" id="CHEBI:15378"/>
    </reaction>
</comment>
<keyword evidence="9 13" id="KW-0472">Membrane</keyword>
<dbReference type="Pfam" id="PF04515">
    <property type="entry name" value="Choline_transpo"/>
    <property type="match status" value="1"/>
</dbReference>
<evidence type="ECO:0000256" key="5">
    <source>
        <dbReference type="ARBA" id="ARBA00022449"/>
    </source>
</evidence>
<feature type="transmembrane region" description="Helical" evidence="13">
    <location>
        <begin position="265"/>
        <end position="283"/>
    </location>
</feature>
<sequence>MGRRQEGGQHGQPCQHDPSFRGPIQKRSCTDIICCVLFLVFIAGYMVVGILAWLYGDPRQVVYPRNSTGAYCGIGGNRDKPFVLYFDLLQCVPSIGALAAALDGLQCLTPQVCVSSCPETFWTVPVTAFTSPGQRPDQVWTAELKRLCQPGLNLTDTHLTAAEIIRRDLCPRYTIPSKPILNRCFPWFNSSDLGSFSLDGLSPNGTQEALAAGVRQIMTSLDARDISVKIFEDFAQSWYWILIGLVIAMALSLLFLLLLRFVAGILVWLLIIGVLGLGAYGIYHCWREYSTLRAAGASITSVGFSTDLSVYGSVKETWLAALILLGVVEGILLLLLIFLRTRIRIAIALLQEASRAIGYMMLSILYPLVTFVLLIICVAYWGMTALYLATSGTPLYRVTPNNASAPGCSAVSGNQSCDPLTFNASQWLPCVTGCTFLAYDTKGLLQRNLFNLQIYNVLGLLWVANFALALGQCVLAGAFASYYWARDKPRDIPPCAITAAFLRTLRYHVGSLAFGALILTIVQLIRIFLEYLDHKLKGAENPLTRCLLCCLKCCFWCLEKFIKFLNRNAYIMIAIYGKNFCVSAKNAFSLLMRNILRVVVLDKVTDLLLFFGKLLVVGGIGVLAFFFFSGRLPGAGSTPPALHYYWLPIITVVAGAYLISHGFFSVYNMCVDTLFLCFLEDLERNDGSVEKPYYMSKPLMKILHKKNKTKDKAKTKDKDKEKVKAKDKAKK</sequence>
<protein>
    <recommendedName>
        <fullName evidence="13">Choline transporter-like protein</fullName>
    </recommendedName>
</protein>
<evidence type="ECO:0000256" key="2">
    <source>
        <dbReference type="ARBA" id="ARBA00004221"/>
    </source>
</evidence>
<feature type="compositionally biased region" description="Basic and acidic residues" evidence="14">
    <location>
        <begin position="710"/>
        <end position="731"/>
    </location>
</feature>
<comment type="catalytic activity">
    <reaction evidence="12">
        <text>thiamine diphosphate(out) = thiamine diphosphate(in)</text>
        <dbReference type="Rhea" id="RHEA:75471"/>
        <dbReference type="ChEBI" id="CHEBI:58937"/>
    </reaction>
</comment>
<evidence type="ECO:0000256" key="13">
    <source>
        <dbReference type="RuleBase" id="RU368066"/>
    </source>
</evidence>
<dbReference type="GO" id="GO:0090422">
    <property type="term" value="F:thiamine pyrophosphate transmembrane transporter activity"/>
    <property type="evidence" value="ECO:0007669"/>
    <property type="project" value="TreeGrafter"/>
</dbReference>
<evidence type="ECO:0000313" key="16">
    <source>
        <dbReference type="Proteomes" id="UP000050525"/>
    </source>
</evidence>
<feature type="transmembrane region" description="Helical" evidence="13">
    <location>
        <begin position="318"/>
        <end position="339"/>
    </location>
</feature>
<evidence type="ECO:0000256" key="7">
    <source>
        <dbReference type="ARBA" id="ARBA00022692"/>
    </source>
</evidence>
<evidence type="ECO:0000256" key="6">
    <source>
        <dbReference type="ARBA" id="ARBA00022475"/>
    </source>
</evidence>
<feature type="transmembrane region" description="Helical" evidence="13">
    <location>
        <begin position="608"/>
        <end position="629"/>
    </location>
</feature>
<evidence type="ECO:0000256" key="12">
    <source>
        <dbReference type="ARBA" id="ARBA00036880"/>
    </source>
</evidence>
<evidence type="ECO:0000256" key="11">
    <source>
        <dbReference type="ARBA" id="ARBA00035093"/>
    </source>
</evidence>
<comment type="similarity">
    <text evidence="3 13">Belongs to the CTL (choline transporter-like) family.</text>
</comment>
<dbReference type="InterPro" id="IPR007603">
    <property type="entry name" value="Choline_transptr-like"/>
</dbReference>
<dbReference type="STRING" id="8496.A0A151PJH6"/>
<dbReference type="GeneID" id="102574990"/>
<dbReference type="PANTHER" id="PTHR12385">
    <property type="entry name" value="CHOLINE TRANSPORTER-LIKE (SLC FAMILY 44)"/>
    <property type="match status" value="1"/>
</dbReference>
<proteinExistence type="inferred from homology"/>
<dbReference type="KEGG" id="amj:102574990"/>
<evidence type="ECO:0000256" key="14">
    <source>
        <dbReference type="SAM" id="MobiDB-lite"/>
    </source>
</evidence>
<evidence type="ECO:0000256" key="1">
    <source>
        <dbReference type="ARBA" id="ARBA00004141"/>
    </source>
</evidence>
<feature type="transmembrane region" description="Helical" evidence="13">
    <location>
        <begin position="359"/>
        <end position="381"/>
    </location>
</feature>